<dbReference type="AlphaFoldDB" id="A0A0C2ND16"/>
<name>A0A0C2ND16_THEKT</name>
<gene>
    <name evidence="2" type="ORF">RF11_00554</name>
</gene>
<comment type="caution">
    <text evidence="2">The sequence shown here is derived from an EMBL/GenBank/DDBJ whole genome shotgun (WGS) entry which is preliminary data.</text>
</comment>
<reference evidence="2 3" key="1">
    <citation type="journal article" date="2014" name="Genome Biol. Evol.">
        <title>The genome of the myxosporean Thelohanellus kitauei shows adaptations to nutrient acquisition within its fish host.</title>
        <authorList>
            <person name="Yang Y."/>
            <person name="Xiong J."/>
            <person name="Zhou Z."/>
            <person name="Huo F."/>
            <person name="Miao W."/>
            <person name="Ran C."/>
            <person name="Liu Y."/>
            <person name="Zhang J."/>
            <person name="Feng J."/>
            <person name="Wang M."/>
            <person name="Wang M."/>
            <person name="Wang L."/>
            <person name="Yao B."/>
        </authorList>
    </citation>
    <scope>NUCLEOTIDE SEQUENCE [LARGE SCALE GENOMIC DNA]</scope>
    <source>
        <strain evidence="2">Wuqing</strain>
    </source>
</reference>
<evidence type="ECO:0000313" key="3">
    <source>
        <dbReference type="Proteomes" id="UP000031668"/>
    </source>
</evidence>
<evidence type="ECO:0000256" key="1">
    <source>
        <dbReference type="SAM" id="MobiDB-lite"/>
    </source>
</evidence>
<organism evidence="2 3">
    <name type="scientific">Thelohanellus kitauei</name>
    <name type="common">Myxosporean</name>
    <dbReference type="NCBI Taxonomy" id="669202"/>
    <lineage>
        <taxon>Eukaryota</taxon>
        <taxon>Metazoa</taxon>
        <taxon>Cnidaria</taxon>
        <taxon>Myxozoa</taxon>
        <taxon>Myxosporea</taxon>
        <taxon>Bivalvulida</taxon>
        <taxon>Platysporina</taxon>
        <taxon>Myxobolidae</taxon>
        <taxon>Thelohanellus</taxon>
    </lineage>
</organism>
<dbReference type="EMBL" id="JWZT01000510">
    <property type="protein sequence ID" value="KII74180.1"/>
    <property type="molecule type" value="Genomic_DNA"/>
</dbReference>
<keyword evidence="3" id="KW-1185">Reference proteome</keyword>
<protein>
    <submittedName>
        <fullName evidence="2">Uncharacterized protein</fullName>
    </submittedName>
</protein>
<dbReference type="Proteomes" id="UP000031668">
    <property type="component" value="Unassembled WGS sequence"/>
</dbReference>
<proteinExistence type="predicted"/>
<evidence type="ECO:0000313" key="2">
    <source>
        <dbReference type="EMBL" id="KII74180.1"/>
    </source>
</evidence>
<accession>A0A0C2ND16</accession>
<sequence length="126" mass="14731">MIKKCVWLSAELICQDNRQAFSAISQLRKRFQREPLMLKKQAESGHRWSTSNDRKESLSHKDVESKVTAEYEVGFLQFELHCTSKIFVQLTHECIVMMINFIRANDLNHRKINSLLDEVGSSYGWP</sequence>
<feature type="region of interest" description="Disordered" evidence="1">
    <location>
        <begin position="38"/>
        <end position="59"/>
    </location>
</feature>